<dbReference type="Pfam" id="PF00157">
    <property type="entry name" value="Pou"/>
    <property type="match status" value="1"/>
</dbReference>
<dbReference type="InterPro" id="IPR000327">
    <property type="entry name" value="POU_dom"/>
</dbReference>
<feature type="compositionally biased region" description="Basic and acidic residues" evidence="8">
    <location>
        <begin position="159"/>
        <end position="177"/>
    </location>
</feature>
<organism evidence="11 12">
    <name type="scientific">Alligator mississippiensis</name>
    <name type="common">American alligator</name>
    <dbReference type="NCBI Taxonomy" id="8496"/>
    <lineage>
        <taxon>Eukaryota</taxon>
        <taxon>Metazoa</taxon>
        <taxon>Chordata</taxon>
        <taxon>Craniata</taxon>
        <taxon>Vertebrata</taxon>
        <taxon>Euteleostomi</taxon>
        <taxon>Archelosauria</taxon>
        <taxon>Archosauria</taxon>
        <taxon>Crocodylia</taxon>
        <taxon>Alligatoridae</taxon>
        <taxon>Alligatorinae</taxon>
        <taxon>Alligator</taxon>
    </lineage>
</organism>
<dbReference type="InterPro" id="IPR017970">
    <property type="entry name" value="Homeobox_CS"/>
</dbReference>
<dbReference type="InterPro" id="IPR013847">
    <property type="entry name" value="POU"/>
</dbReference>
<name>A0A151NNT2_ALLMI</name>
<dbReference type="PROSITE" id="PS51179">
    <property type="entry name" value="POU_3"/>
    <property type="match status" value="1"/>
</dbReference>
<evidence type="ECO:0000256" key="4">
    <source>
        <dbReference type="ARBA" id="ARBA00023242"/>
    </source>
</evidence>
<evidence type="ECO:0000313" key="11">
    <source>
        <dbReference type="EMBL" id="KYO38433.1"/>
    </source>
</evidence>
<dbReference type="GO" id="GO:0005634">
    <property type="term" value="C:nucleus"/>
    <property type="evidence" value="ECO:0007669"/>
    <property type="project" value="UniProtKB-SubCell"/>
</dbReference>
<dbReference type="CDD" id="cd00086">
    <property type="entry name" value="homeodomain"/>
    <property type="match status" value="1"/>
</dbReference>
<dbReference type="PANTHER" id="PTHR11636">
    <property type="entry name" value="POU DOMAIN"/>
    <property type="match status" value="1"/>
</dbReference>
<evidence type="ECO:0000256" key="5">
    <source>
        <dbReference type="PROSITE-ProRule" id="PRU00108"/>
    </source>
</evidence>
<dbReference type="PROSITE" id="PS00465">
    <property type="entry name" value="POU_2"/>
    <property type="match status" value="1"/>
</dbReference>
<dbReference type="SUPFAM" id="SSF47413">
    <property type="entry name" value="lambda repressor-like DNA-binding domains"/>
    <property type="match status" value="1"/>
</dbReference>
<feature type="region of interest" description="Disordered" evidence="8">
    <location>
        <begin position="149"/>
        <end position="177"/>
    </location>
</feature>
<dbReference type="PRINTS" id="PR00028">
    <property type="entry name" value="POUDOMAIN"/>
</dbReference>
<keyword evidence="7" id="KW-0804">Transcription</keyword>
<evidence type="ECO:0000256" key="3">
    <source>
        <dbReference type="ARBA" id="ARBA00023155"/>
    </source>
</evidence>
<evidence type="ECO:0000259" key="10">
    <source>
        <dbReference type="PROSITE" id="PS51179"/>
    </source>
</evidence>
<dbReference type="Gene3D" id="1.10.260.40">
    <property type="entry name" value="lambda repressor-like DNA-binding domains"/>
    <property type="match status" value="1"/>
</dbReference>
<evidence type="ECO:0000259" key="9">
    <source>
        <dbReference type="PROSITE" id="PS50071"/>
    </source>
</evidence>
<dbReference type="SUPFAM" id="SSF46689">
    <property type="entry name" value="Homeodomain-like"/>
    <property type="match status" value="1"/>
</dbReference>
<dbReference type="InterPro" id="IPR001356">
    <property type="entry name" value="HD"/>
</dbReference>
<comment type="caution">
    <text evidence="11">The sequence shown here is derived from an EMBL/GenBank/DDBJ whole genome shotgun (WGS) entry which is preliminary data.</text>
</comment>
<dbReference type="EMBL" id="AKHW03002524">
    <property type="protein sequence ID" value="KYO38433.1"/>
    <property type="molecule type" value="Genomic_DNA"/>
</dbReference>
<evidence type="ECO:0000256" key="6">
    <source>
        <dbReference type="RuleBase" id="RU000682"/>
    </source>
</evidence>
<dbReference type="PROSITE" id="PS50071">
    <property type="entry name" value="HOMEOBOX_2"/>
    <property type="match status" value="1"/>
</dbReference>
<dbReference type="InterPro" id="IPR010982">
    <property type="entry name" value="Lambda_DNA-bd_dom_sf"/>
</dbReference>
<dbReference type="PROSITE" id="PS00035">
    <property type="entry name" value="POU_1"/>
    <property type="match status" value="1"/>
</dbReference>
<dbReference type="SMART" id="SM00389">
    <property type="entry name" value="HOX"/>
    <property type="match status" value="1"/>
</dbReference>
<dbReference type="GO" id="GO:0000978">
    <property type="term" value="F:RNA polymerase II cis-regulatory region sequence-specific DNA binding"/>
    <property type="evidence" value="ECO:0007669"/>
    <property type="project" value="TreeGrafter"/>
</dbReference>
<dbReference type="PROSITE" id="PS00027">
    <property type="entry name" value="HOMEOBOX_1"/>
    <property type="match status" value="1"/>
</dbReference>
<protein>
    <recommendedName>
        <fullName evidence="7">POU domain protein</fullName>
    </recommendedName>
</protein>
<accession>A0A151NNT2</accession>
<comment type="subcellular location">
    <subcellularLocation>
        <location evidence="1 5 6">Nucleus</location>
    </subcellularLocation>
</comment>
<evidence type="ECO:0000256" key="7">
    <source>
        <dbReference type="RuleBase" id="RU361194"/>
    </source>
</evidence>
<evidence type="ECO:0000256" key="8">
    <source>
        <dbReference type="SAM" id="MobiDB-lite"/>
    </source>
</evidence>
<proteinExistence type="inferred from homology"/>
<keyword evidence="4 5" id="KW-0539">Nucleus</keyword>
<comment type="similarity">
    <text evidence="7">Belongs to the POU transcription factor family.</text>
</comment>
<keyword evidence="2 5" id="KW-0238">DNA-binding</keyword>
<dbReference type="Pfam" id="PF00046">
    <property type="entry name" value="Homeodomain"/>
    <property type="match status" value="1"/>
</dbReference>
<dbReference type="InterPro" id="IPR050255">
    <property type="entry name" value="POU_domain_TF"/>
</dbReference>
<keyword evidence="12" id="KW-1185">Reference proteome</keyword>
<dbReference type="STRING" id="8496.A0A151NNT2"/>
<dbReference type="Gene3D" id="1.10.10.60">
    <property type="entry name" value="Homeodomain-like"/>
    <property type="match status" value="1"/>
</dbReference>
<gene>
    <name evidence="11" type="primary">POU3F4</name>
    <name evidence="11" type="ORF">Y1Q_0015676</name>
</gene>
<feature type="compositionally biased region" description="Basic and acidic residues" evidence="8">
    <location>
        <begin position="28"/>
        <end position="40"/>
    </location>
</feature>
<evidence type="ECO:0000313" key="12">
    <source>
        <dbReference type="Proteomes" id="UP000050525"/>
    </source>
</evidence>
<evidence type="ECO:0000256" key="2">
    <source>
        <dbReference type="ARBA" id="ARBA00023125"/>
    </source>
</evidence>
<evidence type="ECO:0000256" key="1">
    <source>
        <dbReference type="ARBA" id="ARBA00004123"/>
    </source>
</evidence>
<dbReference type="FunFam" id="1.10.260.40:FF:000001">
    <property type="entry name" value="POU domain protein"/>
    <property type="match status" value="1"/>
</dbReference>
<dbReference type="SMART" id="SM00352">
    <property type="entry name" value="POU"/>
    <property type="match status" value="1"/>
</dbReference>
<dbReference type="AlphaFoldDB" id="A0A151NNT2"/>
<feature type="DNA-binding region" description="Homeobox" evidence="5">
    <location>
        <begin position="111"/>
        <end position="153"/>
    </location>
</feature>
<dbReference type="InterPro" id="IPR009057">
    <property type="entry name" value="Homeodomain-like_sf"/>
</dbReference>
<reference evidence="11 12" key="1">
    <citation type="journal article" date="2012" name="Genome Biol.">
        <title>Sequencing three crocodilian genomes to illuminate the evolution of archosaurs and amniotes.</title>
        <authorList>
            <person name="St John J.A."/>
            <person name="Braun E.L."/>
            <person name="Isberg S.R."/>
            <person name="Miles L.G."/>
            <person name="Chong A.Y."/>
            <person name="Gongora J."/>
            <person name="Dalzell P."/>
            <person name="Moran C."/>
            <person name="Bed'hom B."/>
            <person name="Abzhanov A."/>
            <person name="Burgess S.C."/>
            <person name="Cooksey A.M."/>
            <person name="Castoe T.A."/>
            <person name="Crawford N.G."/>
            <person name="Densmore L.D."/>
            <person name="Drew J.C."/>
            <person name="Edwards S.V."/>
            <person name="Faircloth B.C."/>
            <person name="Fujita M.K."/>
            <person name="Greenwold M.J."/>
            <person name="Hoffmann F.G."/>
            <person name="Howard J.M."/>
            <person name="Iguchi T."/>
            <person name="Janes D.E."/>
            <person name="Khan S.Y."/>
            <person name="Kohno S."/>
            <person name="de Koning A.J."/>
            <person name="Lance S.L."/>
            <person name="McCarthy F.M."/>
            <person name="McCormack J.E."/>
            <person name="Merchant M.E."/>
            <person name="Peterson D.G."/>
            <person name="Pollock D.D."/>
            <person name="Pourmand N."/>
            <person name="Raney B.J."/>
            <person name="Roessler K.A."/>
            <person name="Sanford J.R."/>
            <person name="Sawyer R.H."/>
            <person name="Schmidt C.J."/>
            <person name="Triplett E.W."/>
            <person name="Tuberville T.D."/>
            <person name="Venegas-Anaya M."/>
            <person name="Howard J.T."/>
            <person name="Jarvis E.D."/>
            <person name="Guillette L.J.Jr."/>
            <person name="Glenn T.C."/>
            <person name="Green R.E."/>
            <person name="Ray D.A."/>
        </authorList>
    </citation>
    <scope>NUCLEOTIDE SEQUENCE [LARGE SCALE GENOMIC DNA]</scope>
    <source>
        <strain evidence="11">KSC_2009_1</strain>
    </source>
</reference>
<dbReference type="Proteomes" id="UP000050525">
    <property type="component" value="Unassembled WGS sequence"/>
</dbReference>
<feature type="region of interest" description="Disordered" evidence="8">
    <location>
        <begin position="28"/>
        <end position="49"/>
    </location>
</feature>
<keyword evidence="3 5" id="KW-0371">Homeobox</keyword>
<sequence length="177" mass="20005">MLDHGGLTPPPASATTQSLHPVLRDTAEHGDIGSHHCQDHSDEETPTSDELEQFAKQFKQRRIKLGFTQADVGLALGTLYGNVFSQTTICRFEALQLSFKNMCKLKPLLNKWLEEADSSTAQEISSLADSLQLEKEVVRVWFCNRRQKEKRMTPPGDQQQHEVYSHNVKTDTSCHDL</sequence>
<feature type="domain" description="POU-specific" evidence="10">
    <location>
        <begin position="43"/>
        <end position="117"/>
    </location>
</feature>
<dbReference type="GO" id="GO:0000981">
    <property type="term" value="F:DNA-binding transcription factor activity, RNA polymerase II-specific"/>
    <property type="evidence" value="ECO:0007669"/>
    <property type="project" value="InterPro"/>
</dbReference>
<feature type="domain" description="Homeobox" evidence="9">
    <location>
        <begin position="109"/>
        <end position="152"/>
    </location>
</feature>
<dbReference type="PANTHER" id="PTHR11636:SF83">
    <property type="entry name" value="POU DOMAIN, CLASS 3, TRANSCRIPTION FACTOR 4"/>
    <property type="match status" value="1"/>
</dbReference>